<keyword evidence="2" id="KW-1185">Reference proteome</keyword>
<protein>
    <submittedName>
        <fullName evidence="1">Diacylglycerol kinase family lipid kinase</fullName>
    </submittedName>
</protein>
<dbReference type="Proteomes" id="UP000307720">
    <property type="component" value="Unassembled WGS sequence"/>
</dbReference>
<proteinExistence type="predicted"/>
<keyword evidence="1" id="KW-0808">Transferase</keyword>
<evidence type="ECO:0000313" key="1">
    <source>
        <dbReference type="EMBL" id="TGX97244.1"/>
    </source>
</evidence>
<accession>A0AC61QWU7</accession>
<reference evidence="1" key="1">
    <citation type="submission" date="2019-04" db="EMBL/GenBank/DDBJ databases">
        <title>Microbes associate with the intestines of laboratory mice.</title>
        <authorList>
            <person name="Navarre W."/>
            <person name="Wong E."/>
            <person name="Huang K."/>
            <person name="Tropini C."/>
            <person name="Ng K."/>
            <person name="Yu B."/>
        </authorList>
    </citation>
    <scope>NUCLEOTIDE SEQUENCE</scope>
    <source>
        <strain evidence="1">NM72_1-8</strain>
    </source>
</reference>
<dbReference type="EMBL" id="SRZB01000035">
    <property type="protein sequence ID" value="TGX97244.1"/>
    <property type="molecule type" value="Genomic_DNA"/>
</dbReference>
<organism evidence="1 2">
    <name type="scientific">Hominisplanchenecus murintestinalis</name>
    <dbReference type="NCBI Taxonomy" id="2941517"/>
    <lineage>
        <taxon>Bacteria</taxon>
        <taxon>Bacillati</taxon>
        <taxon>Bacillota</taxon>
        <taxon>Clostridia</taxon>
        <taxon>Lachnospirales</taxon>
        <taxon>Lachnospiraceae</taxon>
        <taxon>Hominisplanchenecus</taxon>
    </lineage>
</organism>
<comment type="caution">
    <text evidence="1">The sequence shown here is derived from an EMBL/GenBank/DDBJ whole genome shotgun (WGS) entry which is preliminary data.</text>
</comment>
<sequence length="304" mass="33654">MYYFIVNPSAGSGSGMKKWKMIAALLKKQNLPYKVYFTRKSGDAVRFAQAITSRHEPLILAALGGDGTANEILNGICDFENTIFSYIPTGSSNDLARALNLPDAPEESLALLLNPEHIHALDVGCIQSGEDSRRFFVSSGVGFDASVCHEALSSRLKKLLNRFHLGKLTYLGIALKQIMLLKGTPAKLAFDDGRAFSFPRIFFCAFMNTKYEGGGFQMCPDALPDDGFLDVCLVEKVPKLKFLRVLPSAFSGRHTSIEEVHIYRCREAHIKTPRPLAVHADGESFHFRNTITVSLLDSKLKFIS</sequence>
<name>A0AC61QWU7_9FIRM</name>
<gene>
    <name evidence="1" type="ORF">E5357_13255</name>
</gene>
<keyword evidence="1" id="KW-0418">Kinase</keyword>
<evidence type="ECO:0000313" key="2">
    <source>
        <dbReference type="Proteomes" id="UP000307720"/>
    </source>
</evidence>